<evidence type="ECO:0000256" key="3">
    <source>
        <dbReference type="PROSITE-ProRule" id="PRU00221"/>
    </source>
</evidence>
<dbReference type="InterPro" id="IPR036322">
    <property type="entry name" value="WD40_repeat_dom_sf"/>
</dbReference>
<dbReference type="PANTHER" id="PTHR14221">
    <property type="entry name" value="WD REPEAT DOMAIN 44"/>
    <property type="match status" value="1"/>
</dbReference>
<dbReference type="Gene3D" id="2.130.10.10">
    <property type="entry name" value="YVTN repeat-like/Quinoprotein amine dehydrogenase"/>
    <property type="match status" value="1"/>
</dbReference>
<comment type="caution">
    <text evidence="4">The sequence shown here is derived from an EMBL/GenBank/DDBJ whole genome shotgun (WGS) entry which is preliminary data.</text>
</comment>
<organism evidence="4 5">
    <name type="scientific">Blepharisma stoltei</name>
    <dbReference type="NCBI Taxonomy" id="1481888"/>
    <lineage>
        <taxon>Eukaryota</taxon>
        <taxon>Sar</taxon>
        <taxon>Alveolata</taxon>
        <taxon>Ciliophora</taxon>
        <taxon>Postciliodesmatophora</taxon>
        <taxon>Heterotrichea</taxon>
        <taxon>Heterotrichida</taxon>
        <taxon>Blepharismidae</taxon>
        <taxon>Blepharisma</taxon>
    </lineage>
</organism>
<dbReference type="PROSITE" id="PS50294">
    <property type="entry name" value="WD_REPEATS_REGION"/>
    <property type="match status" value="1"/>
</dbReference>
<keyword evidence="1 3" id="KW-0853">WD repeat</keyword>
<dbReference type="PROSITE" id="PS50082">
    <property type="entry name" value="WD_REPEATS_2"/>
    <property type="match status" value="1"/>
</dbReference>
<accession>A0AAU9JFK4</accession>
<dbReference type="SMART" id="SM00320">
    <property type="entry name" value="WD40"/>
    <property type="match status" value="6"/>
</dbReference>
<dbReference type="AlphaFoldDB" id="A0AAU9JFK4"/>
<protein>
    <submittedName>
        <fullName evidence="4">Uncharacterized protein</fullName>
    </submittedName>
</protein>
<dbReference type="PANTHER" id="PTHR14221:SF0">
    <property type="entry name" value="WD REPEAT-CONTAINING PROTEIN 44"/>
    <property type="match status" value="1"/>
</dbReference>
<sequence>MQDQSDEIFYDPCENMQELSSQYQTITAQSCETFYAPPPASNCPSTPELTLKNSHFITKTEIISANFEIINRSKTISSRPKELCQFTSLRLVQEIDLIDKHENGTWIVKFCPERKAVAVGGQTGVICIYEIVNTRKMLLNETSKRVFTEHEGMITDIDWNQDGYIFTSSLDCTVKVWRKSQERSMLTIKHTSRVNAVCSNPACPSVFVTASGDSIIRLFRFPNPNPESLYKAPKEVTALAYSPSGEFLAAGLRKGEVIIYKSLPGSYRLRLKYNLKCRNRFGLKRGGRNVTSLEFMDEHYLLVSTNDSRIRLYNFKDNQLVQKYKGHANSHYPIKAGFSQHKAHVICGSERGSFFIWNTFKETEGESLEKNDEFEAFDARNNKGVEFACFAPDKVVESVAESYRNRELGEVTHIILSAGSFGTLRIFYNVT</sequence>
<evidence type="ECO:0000256" key="2">
    <source>
        <dbReference type="ARBA" id="ARBA00022737"/>
    </source>
</evidence>
<dbReference type="InterPro" id="IPR015943">
    <property type="entry name" value="WD40/YVTN_repeat-like_dom_sf"/>
</dbReference>
<proteinExistence type="predicted"/>
<keyword evidence="5" id="KW-1185">Reference proteome</keyword>
<reference evidence="4" key="1">
    <citation type="submission" date="2021-09" db="EMBL/GenBank/DDBJ databases">
        <authorList>
            <consortium name="AG Swart"/>
            <person name="Singh M."/>
            <person name="Singh A."/>
            <person name="Seah K."/>
            <person name="Emmerich C."/>
        </authorList>
    </citation>
    <scope>NUCLEOTIDE SEQUENCE</scope>
    <source>
        <strain evidence="4">ATCC30299</strain>
    </source>
</reference>
<dbReference type="InterPro" id="IPR001680">
    <property type="entry name" value="WD40_rpt"/>
</dbReference>
<dbReference type="Proteomes" id="UP001162131">
    <property type="component" value="Unassembled WGS sequence"/>
</dbReference>
<evidence type="ECO:0000313" key="4">
    <source>
        <dbReference type="EMBL" id="CAG9324426.1"/>
    </source>
</evidence>
<name>A0AAU9JFK4_9CILI</name>
<dbReference type="InterPro" id="IPR040324">
    <property type="entry name" value="WDR44/Dgr2"/>
</dbReference>
<keyword evidence="2" id="KW-0677">Repeat</keyword>
<evidence type="ECO:0000256" key="1">
    <source>
        <dbReference type="ARBA" id="ARBA00022574"/>
    </source>
</evidence>
<evidence type="ECO:0000313" key="5">
    <source>
        <dbReference type="Proteomes" id="UP001162131"/>
    </source>
</evidence>
<dbReference type="EMBL" id="CAJZBQ010000036">
    <property type="protein sequence ID" value="CAG9324426.1"/>
    <property type="molecule type" value="Genomic_DNA"/>
</dbReference>
<gene>
    <name evidence="4" type="ORF">BSTOLATCC_MIC36217</name>
</gene>
<dbReference type="SUPFAM" id="SSF50978">
    <property type="entry name" value="WD40 repeat-like"/>
    <property type="match status" value="1"/>
</dbReference>
<feature type="repeat" description="WD" evidence="3">
    <location>
        <begin position="147"/>
        <end position="187"/>
    </location>
</feature>
<dbReference type="Pfam" id="PF00400">
    <property type="entry name" value="WD40"/>
    <property type="match status" value="3"/>
</dbReference>